<comment type="caution">
    <text evidence="13">The sequence shown here is derived from an EMBL/GenBank/DDBJ whole genome shotgun (WGS) entry which is preliminary data.</text>
</comment>
<feature type="compositionally biased region" description="Polar residues" evidence="9">
    <location>
        <begin position="1"/>
        <end position="13"/>
    </location>
</feature>
<evidence type="ECO:0000313" key="14">
    <source>
        <dbReference type="Proteomes" id="UP001145742"/>
    </source>
</evidence>
<keyword evidence="5" id="KW-0762">Sugar transport</keyword>
<feature type="region of interest" description="Disordered" evidence="9">
    <location>
        <begin position="1"/>
        <end position="22"/>
    </location>
</feature>
<feature type="transmembrane region" description="Helical" evidence="10">
    <location>
        <begin position="916"/>
        <end position="937"/>
    </location>
</feature>
<keyword evidence="14" id="KW-1185">Reference proteome</keyword>
<dbReference type="InterPro" id="IPR042307">
    <property type="entry name" value="Reeler_sf"/>
</dbReference>
<dbReference type="PROSITE" id="PS51019">
    <property type="entry name" value="REELIN"/>
    <property type="match status" value="1"/>
</dbReference>
<dbReference type="InterPro" id="IPR005829">
    <property type="entry name" value="Sugar_transporter_CS"/>
</dbReference>
<dbReference type="PANTHER" id="PTHR23504">
    <property type="entry name" value="MAJOR FACILITATOR SUPERFAMILY DOMAIN-CONTAINING PROTEIN 10"/>
    <property type="match status" value="1"/>
</dbReference>
<dbReference type="SUPFAM" id="SSF103481">
    <property type="entry name" value="Multidrug resistance efflux transporter EmrE"/>
    <property type="match status" value="1"/>
</dbReference>
<evidence type="ECO:0000256" key="7">
    <source>
        <dbReference type="ARBA" id="ARBA00022989"/>
    </source>
</evidence>
<dbReference type="Proteomes" id="UP001145742">
    <property type="component" value="Unassembled WGS sequence"/>
</dbReference>
<feature type="transmembrane region" description="Helical" evidence="10">
    <location>
        <begin position="710"/>
        <end position="731"/>
    </location>
</feature>
<dbReference type="Gene3D" id="2.60.40.4060">
    <property type="entry name" value="Reeler domain"/>
    <property type="match status" value="1"/>
</dbReference>
<organism evidence="13 14">
    <name type="scientific">Willisornis vidua</name>
    <name type="common">Xingu scale-backed antbird</name>
    <dbReference type="NCBI Taxonomy" id="1566151"/>
    <lineage>
        <taxon>Eukaryota</taxon>
        <taxon>Metazoa</taxon>
        <taxon>Chordata</taxon>
        <taxon>Craniata</taxon>
        <taxon>Vertebrata</taxon>
        <taxon>Euteleostomi</taxon>
        <taxon>Archelosauria</taxon>
        <taxon>Archosauria</taxon>
        <taxon>Dinosauria</taxon>
        <taxon>Saurischia</taxon>
        <taxon>Theropoda</taxon>
        <taxon>Coelurosauria</taxon>
        <taxon>Aves</taxon>
        <taxon>Neognathae</taxon>
        <taxon>Neoaves</taxon>
        <taxon>Telluraves</taxon>
        <taxon>Australaves</taxon>
        <taxon>Passeriformes</taxon>
        <taxon>Thamnophilidae</taxon>
        <taxon>Willisornis</taxon>
    </lineage>
</organism>
<feature type="compositionally biased region" description="Low complexity" evidence="9">
    <location>
        <begin position="318"/>
        <end position="353"/>
    </location>
</feature>
<accession>A0ABQ9CT69</accession>
<evidence type="ECO:0008006" key="15">
    <source>
        <dbReference type="Google" id="ProtNLM"/>
    </source>
</evidence>
<feature type="transmembrane region" description="Helical" evidence="10">
    <location>
        <begin position="1010"/>
        <end position="1033"/>
    </location>
</feature>
<dbReference type="CDD" id="cd08544">
    <property type="entry name" value="Reeler"/>
    <property type="match status" value="1"/>
</dbReference>
<evidence type="ECO:0000256" key="6">
    <source>
        <dbReference type="ARBA" id="ARBA00022692"/>
    </source>
</evidence>
<feature type="transmembrane region" description="Helical" evidence="10">
    <location>
        <begin position="542"/>
        <end position="563"/>
    </location>
</feature>
<keyword evidence="4" id="KW-0813">Transport</keyword>
<feature type="domain" description="Reelin" evidence="12">
    <location>
        <begin position="1"/>
        <end position="167"/>
    </location>
</feature>
<evidence type="ECO:0000256" key="5">
    <source>
        <dbReference type="ARBA" id="ARBA00022597"/>
    </source>
</evidence>
<sequence length="1091" mass="116827">MEKSFPQTNTSIDCDSLLPNYEAEPQTSPPPYIIAVSFDSFEPGNEIQVTLEALKEAGFKGFNLQAREIDGDVPVGTFKITDPNTKGLECHNMTNSAVSHANSDVKQKVTTTWIAPSDVREFQFMLDLLVPLRAAIQAVREVLLVHIANMPAEMVDKDSKAAAAVVLTFRVPKAASPMASCAKTIALFANNFLPFLQGFRPQGGSSYGQGSQPQGGSSYGQGVSYDSNPCHQSGSSSSSQNYGSNQDGSYSQNYGGGQGGSSSSDTYYDNQDSQYSPDDNPNACDDSDTTYNANSQNASSPSNGSHTDAQGGSFIATSGGSSNQGGSSVYDGSSESYGQGGSSAYSGAESYGQDSPSIGDSETDESGGSPNLVRSDSSANGPSSYGGSQYGGQGSPSSAGSQYGAQGSPSSGGSQYGGQASSGSSQYSGQGSFGGTNYQGGQDNFPSGSSQYGGQLHVLSDSVQCGIIRGSVGVSCPSCILSLVHSQPPQWWGGKQKSKEKSQEMSTNLKYLSLGILVFQTTSLVLTMRYSRTLKEEGPRYLSSTAVVIAELLKILACVLLVYKDSKCNLRTLNRVLHDEILNKPMETLKLAIPSGIYTLQNNLLYVALSNLDAATYQVTYQLKILTTALFSVSMLSKKLGVYQWLSLVILMTGVAFVQWPSDSQAAPAKEHSAGSQFVGLIAVLIACFSSGFAGVYFEKILKETKQSVWIRNIQLGFFGSIFGLMGVYIYDGEQLSKNGFFQGYNKLTWVVVVLQPQGIGSPSVYHAVIVIFLEFFAWGLLTAPTLVVLHETFPKHTFLMNGLIQGVKGLLSFLSAPLIGALSDVWGRKSFLLLTVFFTCAPIPLMKISPWWYFAVISVSGVFAVTFSVVFAYVADITQEHERSMAYGLVSATFAASLVTSPAIGAYLGRVYGDSLVVVLATAIALLDICFILVAVPESLPEKMRPASWGAPISWEQADPFASLKKVGQDSIVLLICITVFLSYLPEAGQYSSFFLYLRQIMGFSSESVAAFIAVLGILSIIAQTIVLSLLMRSIGNKNTILLGLGFQILQLAWYGFGSEPWYVHFVLVSLRYRIRLHFTLSPGQTPRCG</sequence>
<name>A0ABQ9CT69_9PASS</name>
<feature type="transmembrane region" description="Helical" evidence="10">
    <location>
        <begin position="887"/>
        <end position="910"/>
    </location>
</feature>
<feature type="transmembrane region" description="Helical" evidence="10">
    <location>
        <begin position="811"/>
        <end position="828"/>
    </location>
</feature>
<keyword evidence="7 10" id="KW-1133">Transmembrane helix</keyword>
<dbReference type="InterPro" id="IPR007271">
    <property type="entry name" value="Nuc_sug_transpt"/>
</dbReference>
<comment type="subcellular location">
    <subcellularLocation>
        <location evidence="1">Golgi apparatus membrane</location>
        <topology evidence="1">Multi-pass membrane protein</topology>
    </subcellularLocation>
</comment>
<evidence type="ECO:0000256" key="3">
    <source>
        <dbReference type="ARBA" id="ARBA00009976"/>
    </source>
</evidence>
<gene>
    <name evidence="13" type="ORF">WISP_118654</name>
</gene>
<feature type="compositionally biased region" description="Low complexity" evidence="9">
    <location>
        <begin position="203"/>
        <end position="253"/>
    </location>
</feature>
<feature type="compositionally biased region" description="Polar residues" evidence="9">
    <location>
        <begin position="354"/>
        <end position="380"/>
    </location>
</feature>
<reference evidence="13" key="1">
    <citation type="submission" date="2019-10" db="EMBL/GenBank/DDBJ databases">
        <authorList>
            <person name="Soares A.E.R."/>
            <person name="Aleixo A."/>
            <person name="Schneider P."/>
            <person name="Miyaki C.Y."/>
            <person name="Schneider M.P."/>
            <person name="Mello C."/>
            <person name="Vasconcelos A.T.R."/>
        </authorList>
    </citation>
    <scope>NUCLEOTIDE SEQUENCE</scope>
    <source>
        <tissue evidence="13">Muscle</tissue>
    </source>
</reference>
<feature type="compositionally biased region" description="Polar residues" evidence="9">
    <location>
        <begin position="439"/>
        <end position="449"/>
    </location>
</feature>
<evidence type="ECO:0000256" key="9">
    <source>
        <dbReference type="SAM" id="MobiDB-lite"/>
    </source>
</evidence>
<dbReference type="Gene3D" id="1.20.1250.20">
    <property type="entry name" value="MFS general substrate transporter like domains"/>
    <property type="match status" value="1"/>
</dbReference>
<evidence type="ECO:0000256" key="10">
    <source>
        <dbReference type="SAM" id="Phobius"/>
    </source>
</evidence>
<dbReference type="InterPro" id="IPR036259">
    <property type="entry name" value="MFS_trans_sf"/>
</dbReference>
<feature type="transmembrane region" description="Helical" evidence="10">
    <location>
        <begin position="973"/>
        <end position="990"/>
    </location>
</feature>
<dbReference type="PANTHER" id="PTHR23504:SF77">
    <property type="entry name" value="HIPPOCAMPUS ABUNDANT TRANSCRIPT 1 PROTEIN"/>
    <property type="match status" value="1"/>
</dbReference>
<evidence type="ECO:0000256" key="2">
    <source>
        <dbReference type="ARBA" id="ARBA00008335"/>
    </source>
</evidence>
<dbReference type="PROSITE" id="PS00216">
    <property type="entry name" value="SUGAR_TRANSPORT_1"/>
    <property type="match status" value="1"/>
</dbReference>
<feature type="transmembrane region" description="Helical" evidence="10">
    <location>
        <begin position="852"/>
        <end position="875"/>
    </location>
</feature>
<evidence type="ECO:0000256" key="8">
    <source>
        <dbReference type="ARBA" id="ARBA00023136"/>
    </source>
</evidence>
<dbReference type="Pfam" id="PF02014">
    <property type="entry name" value="Reeler"/>
    <property type="match status" value="1"/>
</dbReference>
<protein>
    <recommendedName>
        <fullName evidence="15">Major facilitator superfamily (MFS) profile domain-containing protein</fullName>
    </recommendedName>
</protein>
<dbReference type="Pfam" id="PF04142">
    <property type="entry name" value="Nuc_sug_transp"/>
    <property type="match status" value="1"/>
</dbReference>
<dbReference type="PRINTS" id="PR01035">
    <property type="entry name" value="TCRTETA"/>
</dbReference>
<keyword evidence="8 10" id="KW-0472">Membrane</keyword>
<evidence type="ECO:0000256" key="4">
    <source>
        <dbReference type="ARBA" id="ARBA00022448"/>
    </source>
</evidence>
<evidence type="ECO:0000259" key="11">
    <source>
        <dbReference type="PROSITE" id="PS50850"/>
    </source>
</evidence>
<dbReference type="PROSITE" id="PS50850">
    <property type="entry name" value="MFS"/>
    <property type="match status" value="1"/>
</dbReference>
<feature type="domain" description="Major facilitator superfamily (MFS) profile" evidence="11">
    <location>
        <begin position="764"/>
        <end position="1091"/>
    </location>
</feature>
<dbReference type="InterPro" id="IPR020846">
    <property type="entry name" value="MFS_dom"/>
</dbReference>
<comment type="similarity">
    <text evidence="2">Belongs to the major facilitator superfamily.</text>
</comment>
<dbReference type="CDD" id="cd17387">
    <property type="entry name" value="MFS_MFSD14"/>
    <property type="match status" value="1"/>
</dbReference>
<evidence type="ECO:0000256" key="1">
    <source>
        <dbReference type="ARBA" id="ARBA00004653"/>
    </source>
</evidence>
<feature type="compositionally biased region" description="Polar residues" evidence="9">
    <location>
        <begin position="270"/>
        <end position="279"/>
    </location>
</feature>
<keyword evidence="6 10" id="KW-0812">Transmembrane</keyword>
<dbReference type="SUPFAM" id="SSF103473">
    <property type="entry name" value="MFS general substrate transporter"/>
    <property type="match status" value="1"/>
</dbReference>
<dbReference type="InterPro" id="IPR037185">
    <property type="entry name" value="EmrE-like"/>
</dbReference>
<feature type="compositionally biased region" description="Low complexity" evidence="9">
    <location>
        <begin position="395"/>
        <end position="430"/>
    </location>
</feature>
<dbReference type="EMBL" id="WHWB01034523">
    <property type="protein sequence ID" value="KAJ7408774.1"/>
    <property type="molecule type" value="Genomic_DNA"/>
</dbReference>
<dbReference type="InterPro" id="IPR001958">
    <property type="entry name" value="Tet-R_TetA/multi-R_MdtG-like"/>
</dbReference>
<feature type="compositionally biased region" description="Low complexity" evidence="9">
    <location>
        <begin position="292"/>
        <end position="305"/>
    </location>
</feature>
<feature type="region of interest" description="Disordered" evidence="9">
    <location>
        <begin position="203"/>
        <end position="449"/>
    </location>
</feature>
<evidence type="ECO:0000313" key="13">
    <source>
        <dbReference type="EMBL" id="KAJ7408774.1"/>
    </source>
</evidence>
<feature type="transmembrane region" description="Helical" evidence="10">
    <location>
        <begin position="678"/>
        <end position="698"/>
    </location>
</feature>
<feature type="transmembrane region" description="Helical" evidence="10">
    <location>
        <begin position="765"/>
        <end position="790"/>
    </location>
</feature>
<comment type="similarity">
    <text evidence="3">Belongs to the nucleotide-sugar transporter family. SLC35A subfamily.</text>
</comment>
<dbReference type="NCBIfam" id="TIGR00803">
    <property type="entry name" value="nst"/>
    <property type="match status" value="1"/>
</dbReference>
<dbReference type="InterPro" id="IPR002861">
    <property type="entry name" value="Reeler_dom"/>
</dbReference>
<evidence type="ECO:0000259" key="12">
    <source>
        <dbReference type="PROSITE" id="PS51019"/>
    </source>
</evidence>
<proteinExistence type="inferred from homology"/>
<feature type="transmembrane region" description="Helical" evidence="10">
    <location>
        <begin position="640"/>
        <end position="658"/>
    </location>
</feature>